<name>A0A0G4INS5_PLABS</name>
<evidence type="ECO:0000256" key="1">
    <source>
        <dbReference type="ARBA" id="ARBA00004123"/>
    </source>
</evidence>
<keyword evidence="14" id="KW-1185">Reference proteome</keyword>
<accession>A0A0G4INS5</accession>
<dbReference type="InterPro" id="IPR024557">
    <property type="entry name" value="CNOT1_dom_4"/>
</dbReference>
<feature type="region of interest" description="Disordered" evidence="6">
    <location>
        <begin position="1158"/>
        <end position="1177"/>
    </location>
</feature>
<dbReference type="Pfam" id="PF12842">
    <property type="entry name" value="DUF3819"/>
    <property type="match status" value="1"/>
</dbReference>
<dbReference type="Gene3D" id="1.25.40.800">
    <property type="match status" value="1"/>
</dbReference>
<evidence type="ECO:0000256" key="4">
    <source>
        <dbReference type="ARBA" id="ARBA00023163"/>
    </source>
</evidence>
<dbReference type="Gene3D" id="1.25.40.790">
    <property type="match status" value="1"/>
</dbReference>
<evidence type="ECO:0000313" key="15">
    <source>
        <dbReference type="Proteomes" id="UP000290189"/>
    </source>
</evidence>
<dbReference type="InterPro" id="IPR016024">
    <property type="entry name" value="ARM-type_fold"/>
</dbReference>
<proteinExistence type="predicted"/>
<keyword evidence="5" id="KW-0539">Nucleus</keyword>
<dbReference type="GO" id="GO:0005634">
    <property type="term" value="C:nucleus"/>
    <property type="evidence" value="ECO:0007669"/>
    <property type="project" value="UniProtKB-SubCell"/>
</dbReference>
<dbReference type="STRING" id="37360.A0A0G4INS5"/>
<feature type="domain" description="CCR4-NOT transcription complex subunit 1" evidence="8">
    <location>
        <begin position="1197"/>
        <end position="1339"/>
    </location>
</feature>
<dbReference type="GO" id="GO:0030015">
    <property type="term" value="C:CCR4-NOT core complex"/>
    <property type="evidence" value="ECO:0007669"/>
    <property type="project" value="InterPro"/>
</dbReference>
<evidence type="ECO:0000313" key="14">
    <source>
        <dbReference type="Proteomes" id="UP000039324"/>
    </source>
</evidence>
<dbReference type="Pfam" id="PF04054">
    <property type="entry name" value="Not1"/>
    <property type="match status" value="1"/>
</dbReference>
<dbReference type="Pfam" id="PF16415">
    <property type="entry name" value="CNOT1_CAF1_bind"/>
    <property type="match status" value="1"/>
</dbReference>
<feature type="compositionally biased region" description="Low complexity" evidence="6">
    <location>
        <begin position="1162"/>
        <end position="1176"/>
    </location>
</feature>
<evidence type="ECO:0000259" key="7">
    <source>
        <dbReference type="Pfam" id="PF04054"/>
    </source>
</evidence>
<dbReference type="InterPro" id="IPR032194">
    <property type="entry name" value="CNOT1_HEAT"/>
</dbReference>
<evidence type="ECO:0000256" key="3">
    <source>
        <dbReference type="ARBA" id="ARBA00023015"/>
    </source>
</evidence>
<dbReference type="Pfam" id="PF16417">
    <property type="entry name" value="CNOT1_TTP_bind"/>
    <property type="match status" value="1"/>
</dbReference>
<dbReference type="GO" id="GO:0000288">
    <property type="term" value="P:nuclear-transcribed mRNA catabolic process, deadenylation-dependent decay"/>
    <property type="evidence" value="ECO:0007669"/>
    <property type="project" value="TreeGrafter"/>
</dbReference>
<feature type="domain" description="CCR4-NOT transcription complex subunit 1 TTP binding" evidence="10">
    <location>
        <begin position="674"/>
        <end position="835"/>
    </location>
</feature>
<dbReference type="FunFam" id="1.25.40.800:FF:000001">
    <property type="entry name" value="CCR4-NOT transcription complex subunit 1"/>
    <property type="match status" value="1"/>
</dbReference>
<evidence type="ECO:0000256" key="5">
    <source>
        <dbReference type="ARBA" id="ARBA00023242"/>
    </source>
</evidence>
<keyword evidence="13" id="KW-0496">Mitochondrion</keyword>
<reference evidence="13 15" key="2">
    <citation type="submission" date="2018-03" db="EMBL/GenBank/DDBJ databases">
        <authorList>
            <person name="Fogelqvist J."/>
        </authorList>
    </citation>
    <scope>NUCLEOTIDE SEQUENCE [LARGE SCALE GENOMIC DNA]</scope>
</reference>
<dbReference type="PANTHER" id="PTHR13162">
    <property type="entry name" value="CCR4-NOT TRANSCRIPTION COMPLEX"/>
    <property type="match status" value="1"/>
</dbReference>
<keyword evidence="4" id="KW-0804">Transcription</keyword>
<dbReference type="OMA" id="IDEYHCY"/>
<evidence type="ECO:0000313" key="13">
    <source>
        <dbReference type="EMBL" id="SPR00635.1"/>
    </source>
</evidence>
<geneLocation type="mitochondrion" evidence="13"/>
<dbReference type="Gene3D" id="1.25.40.180">
    <property type="match status" value="1"/>
</dbReference>
<evidence type="ECO:0000256" key="6">
    <source>
        <dbReference type="SAM" id="MobiDB-lite"/>
    </source>
</evidence>
<dbReference type="GO" id="GO:0000932">
    <property type="term" value="C:P-body"/>
    <property type="evidence" value="ECO:0007669"/>
    <property type="project" value="TreeGrafter"/>
</dbReference>
<dbReference type="Proteomes" id="UP000039324">
    <property type="component" value="Unassembled WGS sequence"/>
</dbReference>
<dbReference type="GO" id="GO:0060090">
    <property type="term" value="F:molecular adaptor activity"/>
    <property type="evidence" value="ECO:0007669"/>
    <property type="project" value="TreeGrafter"/>
</dbReference>
<evidence type="ECO:0000256" key="2">
    <source>
        <dbReference type="ARBA" id="ARBA00022491"/>
    </source>
</evidence>
<dbReference type="Pfam" id="PF16418">
    <property type="entry name" value="CNOT1_HEAT"/>
    <property type="match status" value="1"/>
</dbReference>
<organism evidence="12 14">
    <name type="scientific">Plasmodiophora brassicae</name>
    <name type="common">Clubroot disease agent</name>
    <dbReference type="NCBI Taxonomy" id="37360"/>
    <lineage>
        <taxon>Eukaryota</taxon>
        <taxon>Sar</taxon>
        <taxon>Rhizaria</taxon>
        <taxon>Endomyxa</taxon>
        <taxon>Phytomyxea</taxon>
        <taxon>Plasmodiophorida</taxon>
        <taxon>Plasmodiophoridae</taxon>
        <taxon>Plasmodiophora</taxon>
    </lineage>
</organism>
<evidence type="ECO:0000259" key="8">
    <source>
        <dbReference type="Pfam" id="PF12842"/>
    </source>
</evidence>
<sequence length="2155" mass="235856">MPDEALGATSSAMAQVVYWKVVDIVRSASDLDAKAVQASLDDIVKMYGADAHLFTVRAFLALSRDMPDAGTTGGSDTIHSTFRQCLSRFESSPLFEGIFVNAFESLGLHDSFFSEMVASLSLDNNIAVRLALALNRSSRKSSVQQGRRWLSGHLDKVAHDNSLSEPVLHSLIEFTARDSSVPVNVRDAVLRTIRDLYPERLTSTVLHPVLYDTSCTNAIAKSPDAITMPDGPGCQLHLLLSDLGYSVCASKAALSDVVSQFSSCLTEKDVALCIGKFLRTHSGLVCEDALPNVLSMVVRKNWETTAAAVAPASDANAASASTWDVGVFVDVVSSLCPSIKWPAVFDNLDQPDFIVKDQKALDVLLEVHRCAQPGQPFPLNILFKPWKNRMGHLSLVRMAIGCLVIDFSLSEHVVRPIPGVAIAKGGYGMANNSWASVDLVRALVDLGESDLYGAVRALFNSPLENAPDLLLCTLAQVRVQNSTLKNELLDIVMSRYLRHHPSSGAVLQRVWADDPSIIVSWMVRVYLDDRSFLTRILDIAQDLKDALTVILEAQPFQFAIDLAILASRRDFLNLDKWLQLRLVEHGNSFATACLDYVASAITSHSHSPVPMTVELATSFISGLRANASILSSENAARYAELAQLLAQSAPAQTPHVTMPSATNAIAAQAMGAAAQAMGAAAQAMGGAAQPDKIEEEANAYFQKIYDGKMSNDEVISMLMAFKSSTSSRRENEIYACMIHNLFDEFRFFHKYPDKELRITAVLFGTLIKHELTGRYDMDTALRYIVDGLSSPPGSKLHNFGLWAIEEFKERLPEWPEFAATVADVPSLADQTELMSYLRGIVHPSVPPPVAPTSTSAAPVARVSATPVTAPVPSGPAATMGLRVGSSVNIDVLLESKGFVLWSSLPADIADRLSFIVNNVDIQNMSAKADELRSLLTPDRFGPFAHYIVVKRVTTEANFIKTYVGFLDTLKVPALTRVILLYTYEAINILIQSETIVSLSQERSLLKNLGSWLGMLTIKKNVPPLARYLKFPNIILDAYNQGRLIAVVPFVAKVLEHCPESRVFRPPNPWLMSLVSMLAEIYNVSDLKLNLKFEIEVLLNKLGITLSDVVIRKNLPIVNQASNPNFRNPRESHELVSSVPSMQNAFRVAGEAVPSRITSVPFPGTGPTPGSTAAAPGDESSGVYVTINPNLALFTANPRLKACVTMAVDRAINEIISPVVERSVHIACITTRELVCKDFEMEADEHRLRKAAHAMVQTLTCALALVTCKEPLRLSISNHLRSLLVANNADPSLAEQAVQQVSGDNLDFGCSIIEKAASERAVRQIDETLQVEYELHRKAREHKQTYADLAFPQGRMSRYPSSVPEALRPRPGMSAAQLQVYDDFSAVRAAVHAATSAMGAVGASSGASSSSTVQSTLDQLASLLTQMHAAAATCTSLADDPNIRAMLNSIQIILGASLDHEEVALHFTKNVFALYAAPNNTPIFIELYLAVLKVTCHTVPSGVKLVTLCAISADAQSPGPSLFTLNVTLMRGLLRDGLCLTSQLDAHYASQFASSVSALSIQRIAALTALLQTFIVHERVVSAVEFPATLDLLSRVCTPLSNMKPALRDTIVTMLAAIEALHSAPESPSEAAGQAVVPGDSREQYAVLFNKWMSICLSQSTSLDDAFHPYLGLLKSQRVLQSEATVEEFCRVVTLIAIESAIAQPELTFRSIDGFCKLIVCLVKVLSPQGAVFVSKMGLLTTTLNVVADVLTRDFERDPEAFNQRPYFRLIVNLLQDLNANDPELDTISAQILAAFAKMFHDMRPVVVPAFALAWLELISHRTFMPRLLQSKSHQLMGIFKSLLVDLLSFLQVYLRSAHLTDSVRLLYKGTLRVLLVLLHDFPEFLCSYHFSFCDVIPPSCIQMRNLILSAFPRHMRLPDPFLPNLKVDNLPEVKEPPIILSDVCAALVQSSLLSEIDAFMSAMPGQRDPSFFADLHAKMLRPAHEIAAAGTIYNVPVINAVVLYVGQKAIMGASEPNSAAMEIFQTLVTQLDEEGRYYLLNAIANQLRYPNNHTHYFSVVLLFLFVDATADVIQEQITRVLLERLIVHRPHPWGLLITFIELIKNPAYKFWNHEFTRCAPEIQRLFQSVARSCMPTAPGVNAGPSADDPVVDSAS</sequence>
<dbReference type="InterPro" id="IPR032193">
    <property type="entry name" value="CNOT1_TTP_bind"/>
</dbReference>
<dbReference type="EMBL" id="CDSF01000076">
    <property type="protein sequence ID" value="CEO96820.1"/>
    <property type="molecule type" value="Genomic_DNA"/>
</dbReference>
<evidence type="ECO:0000259" key="9">
    <source>
        <dbReference type="Pfam" id="PF16415"/>
    </source>
</evidence>
<feature type="domain" description="CCR4-NOT transcription complex subunit 1 CAF1-binding" evidence="9">
    <location>
        <begin position="905"/>
        <end position="1110"/>
    </location>
</feature>
<keyword evidence="2" id="KW-0678">Repressor</keyword>
<dbReference type="InterPro" id="IPR040398">
    <property type="entry name" value="Not1"/>
</dbReference>
<dbReference type="InterPro" id="IPR007196">
    <property type="entry name" value="CCR4-Not_Not1_C"/>
</dbReference>
<dbReference type="Gene3D" id="1.25.40.840">
    <property type="entry name" value="CCR4-NOT transcription complex subunit 1 TTP binding domain"/>
    <property type="match status" value="1"/>
</dbReference>
<dbReference type="Proteomes" id="UP000290189">
    <property type="component" value="Unassembled WGS sequence"/>
</dbReference>
<dbReference type="GO" id="GO:0017148">
    <property type="term" value="P:negative regulation of translation"/>
    <property type="evidence" value="ECO:0007669"/>
    <property type="project" value="InterPro"/>
</dbReference>
<dbReference type="SUPFAM" id="SSF48371">
    <property type="entry name" value="ARM repeat"/>
    <property type="match status" value="1"/>
</dbReference>
<evidence type="ECO:0000259" key="10">
    <source>
        <dbReference type="Pfam" id="PF16417"/>
    </source>
</evidence>
<dbReference type="PANTHER" id="PTHR13162:SF8">
    <property type="entry name" value="CCR4-NOT TRANSCRIPTION COMPLEX SUBUNIT 1"/>
    <property type="match status" value="1"/>
</dbReference>
<comment type="subcellular location">
    <subcellularLocation>
        <location evidence="1">Nucleus</location>
    </subcellularLocation>
</comment>
<dbReference type="InterPro" id="IPR032191">
    <property type="entry name" value="CNOT1_CAF1_bind"/>
</dbReference>
<feature type="domain" description="CCR4-Not complex component Not1 C-terminal" evidence="7">
    <location>
        <begin position="1775"/>
        <end position="2130"/>
    </location>
</feature>
<dbReference type="EMBL" id="OVEO01000015">
    <property type="protein sequence ID" value="SPR00635.1"/>
    <property type="molecule type" value="Genomic_DNA"/>
</dbReference>
<dbReference type="OrthoDB" id="1933107at2759"/>
<evidence type="ECO:0008006" key="16">
    <source>
        <dbReference type="Google" id="ProtNLM"/>
    </source>
</evidence>
<gene>
    <name evidence="12" type="ORF">PBRA_005424</name>
    <name evidence="13" type="ORF">PLBR_LOCUS7850</name>
</gene>
<dbReference type="InterPro" id="IPR038535">
    <property type="entry name" value="CNOT1_TTP_bind_sf"/>
</dbReference>
<protein>
    <recommendedName>
        <fullName evidence="16">CCR4-Not complex component Not1 C-terminal domain-containing protein</fullName>
    </recommendedName>
</protein>
<keyword evidence="3" id="KW-0805">Transcription regulation</keyword>
<feature type="domain" description="CCR4-NOT transcription complex subunit 1 HEAT repeat" evidence="11">
    <location>
        <begin position="486"/>
        <end position="612"/>
    </location>
</feature>
<evidence type="ECO:0000313" key="12">
    <source>
        <dbReference type="EMBL" id="CEO96820.1"/>
    </source>
</evidence>
<reference evidence="12 14" key="1">
    <citation type="submission" date="2015-02" db="EMBL/GenBank/DDBJ databases">
        <authorList>
            <person name="Chooi Y.-H."/>
        </authorList>
    </citation>
    <scope>NUCLEOTIDE SEQUENCE [LARGE SCALE GENOMIC DNA]</scope>
    <source>
        <strain evidence="12">E3</strain>
    </source>
</reference>
<evidence type="ECO:0000259" key="11">
    <source>
        <dbReference type="Pfam" id="PF16418"/>
    </source>
</evidence>